<dbReference type="AlphaFoldDB" id="A0A402A9S0"/>
<evidence type="ECO:0000313" key="2">
    <source>
        <dbReference type="Proteomes" id="UP000287352"/>
    </source>
</evidence>
<dbReference type="Proteomes" id="UP000287352">
    <property type="component" value="Unassembled WGS sequence"/>
</dbReference>
<comment type="caution">
    <text evidence="1">The sequence shown here is derived from an EMBL/GenBank/DDBJ whole genome shotgun (WGS) entry which is preliminary data.</text>
</comment>
<gene>
    <name evidence="1" type="ORF">KTT_56150</name>
</gene>
<sequence>MASMREAVPLRTFSQRHIAPQGIRTHHPLFDPLGRRSALLPFLLLHYVLFEDHIPPVPTS</sequence>
<protein>
    <submittedName>
        <fullName evidence="1">Uncharacterized protein</fullName>
    </submittedName>
</protein>
<accession>A0A402A9S0</accession>
<dbReference type="EMBL" id="BIFR01000002">
    <property type="protein sequence ID" value="GCE15756.1"/>
    <property type="molecule type" value="Genomic_DNA"/>
</dbReference>
<organism evidence="1 2">
    <name type="scientific">Tengunoibacter tsumagoiensis</name>
    <dbReference type="NCBI Taxonomy" id="2014871"/>
    <lineage>
        <taxon>Bacteria</taxon>
        <taxon>Bacillati</taxon>
        <taxon>Chloroflexota</taxon>
        <taxon>Ktedonobacteria</taxon>
        <taxon>Ktedonobacterales</taxon>
        <taxon>Dictyobacteraceae</taxon>
        <taxon>Tengunoibacter</taxon>
    </lineage>
</organism>
<keyword evidence="2" id="KW-1185">Reference proteome</keyword>
<name>A0A402A9S0_9CHLR</name>
<evidence type="ECO:0000313" key="1">
    <source>
        <dbReference type="EMBL" id="GCE15756.1"/>
    </source>
</evidence>
<proteinExistence type="predicted"/>
<reference evidence="2" key="1">
    <citation type="submission" date="2018-12" db="EMBL/GenBank/DDBJ databases">
        <title>Tengunoibacter tsumagoiensis gen. nov., sp. nov., Dictyobacter kobayashii sp. nov., D. alpinus sp. nov., and D. joshuensis sp. nov. and description of Dictyobacteraceae fam. nov. within the order Ktedonobacterales isolated from Tengu-no-mugimeshi.</title>
        <authorList>
            <person name="Wang C.M."/>
            <person name="Zheng Y."/>
            <person name="Sakai Y."/>
            <person name="Toyoda A."/>
            <person name="Minakuchi Y."/>
            <person name="Abe K."/>
            <person name="Yokota A."/>
            <person name="Yabe S."/>
        </authorList>
    </citation>
    <scope>NUCLEOTIDE SEQUENCE [LARGE SCALE GENOMIC DNA]</scope>
    <source>
        <strain evidence="2">Uno3</strain>
    </source>
</reference>